<dbReference type="PROSITE" id="PS50862">
    <property type="entry name" value="AA_TRNA_LIGASE_II"/>
    <property type="match status" value="1"/>
</dbReference>
<evidence type="ECO:0000313" key="10">
    <source>
        <dbReference type="EMBL" id="CAT04804.1"/>
    </source>
</evidence>
<organism evidence="10 11">
    <name type="scientific">Mesomycoplasma conjunctivae (strain ATCC 25834 / NCTC 10147 / HRC/581)</name>
    <name type="common">Mycoplasma conjunctivae</name>
    <dbReference type="NCBI Taxonomy" id="572263"/>
    <lineage>
        <taxon>Bacteria</taxon>
        <taxon>Bacillati</taxon>
        <taxon>Mycoplasmatota</taxon>
        <taxon>Mycoplasmoidales</taxon>
        <taxon>Metamycoplasmataceae</taxon>
        <taxon>Mesomycoplasma</taxon>
    </lineage>
</organism>
<dbReference type="GO" id="GO:0005524">
    <property type="term" value="F:ATP binding"/>
    <property type="evidence" value="ECO:0007669"/>
    <property type="project" value="UniProtKB-KW"/>
</dbReference>
<keyword evidence="11" id="KW-1185">Reference proteome</keyword>
<dbReference type="InterPro" id="IPR036621">
    <property type="entry name" value="Anticodon-bd_dom_sf"/>
</dbReference>
<dbReference type="InterPro" id="IPR033731">
    <property type="entry name" value="GlyRS-like_core"/>
</dbReference>
<reference evidence="11" key="1">
    <citation type="journal article" date="2009" name="BMC Bioinformatics">
        <title>The Mycoplasma conjunctivae genome sequencing, annotation and analysis.</title>
        <authorList>
            <person name="Calderon-Copete S.P."/>
            <person name="Wigger G."/>
            <person name="Wunderlin C."/>
            <person name="Schmidheini T."/>
            <person name="Frey J."/>
            <person name="Quail M.A."/>
            <person name="Falquet L."/>
        </authorList>
    </citation>
    <scope>NUCLEOTIDE SEQUENCE [LARGE SCALE GENOMIC DNA]</scope>
    <source>
        <strain evidence="11">ATCC 25834 / NCTC 10147 / HRC/581</strain>
    </source>
</reference>
<dbReference type="PRINTS" id="PR01043">
    <property type="entry name" value="TRNASYNTHGLY"/>
</dbReference>
<evidence type="ECO:0000256" key="5">
    <source>
        <dbReference type="ARBA" id="ARBA00022741"/>
    </source>
</evidence>
<keyword evidence="3" id="KW-0963">Cytoplasm</keyword>
<dbReference type="InterPro" id="IPR045864">
    <property type="entry name" value="aa-tRNA-synth_II/BPL/LPL"/>
</dbReference>
<evidence type="ECO:0000256" key="2">
    <source>
        <dbReference type="ARBA" id="ARBA00012829"/>
    </source>
</evidence>
<dbReference type="EMBL" id="FM864216">
    <property type="protein sequence ID" value="CAT04804.1"/>
    <property type="molecule type" value="Genomic_DNA"/>
</dbReference>
<evidence type="ECO:0000259" key="9">
    <source>
        <dbReference type="PROSITE" id="PS50862"/>
    </source>
</evidence>
<dbReference type="HOGENOM" id="CLU_015515_2_0_14"/>
<dbReference type="InterPro" id="IPR004154">
    <property type="entry name" value="Anticodon-bd"/>
</dbReference>
<dbReference type="GO" id="GO:0006426">
    <property type="term" value="P:glycyl-tRNA aminoacylation"/>
    <property type="evidence" value="ECO:0007669"/>
    <property type="project" value="InterPro"/>
</dbReference>
<dbReference type="InterPro" id="IPR002314">
    <property type="entry name" value="aa-tRNA-synt_IIb"/>
</dbReference>
<evidence type="ECO:0000256" key="7">
    <source>
        <dbReference type="ARBA" id="ARBA00022917"/>
    </source>
</evidence>
<feature type="domain" description="Aminoacyl-transfer RNA synthetases class-II family profile" evidence="9">
    <location>
        <begin position="147"/>
        <end position="366"/>
    </location>
</feature>
<dbReference type="GO" id="GO:0005829">
    <property type="term" value="C:cytosol"/>
    <property type="evidence" value="ECO:0007669"/>
    <property type="project" value="UniProtKB-ARBA"/>
</dbReference>
<keyword evidence="6" id="KW-0067">ATP-binding</keyword>
<evidence type="ECO:0000256" key="3">
    <source>
        <dbReference type="ARBA" id="ARBA00022490"/>
    </source>
</evidence>
<comment type="similarity">
    <text evidence="1">Belongs to the class-II aminoacyl-tRNA synthetase family.</text>
</comment>
<dbReference type="Pfam" id="PF00587">
    <property type="entry name" value="tRNA-synt_2b"/>
    <property type="match status" value="1"/>
</dbReference>
<name>C5J5R8_MESCH</name>
<gene>
    <name evidence="10" type="primary">glyS</name>
    <name evidence="10" type="ordered locus">MCJ_001170</name>
</gene>
<accession>C5J5R8</accession>
<dbReference type="InterPro" id="IPR027031">
    <property type="entry name" value="Gly-tRNA_synthase/POLG2"/>
</dbReference>
<evidence type="ECO:0000256" key="8">
    <source>
        <dbReference type="ARBA" id="ARBA00023146"/>
    </source>
</evidence>
<dbReference type="EC" id="6.1.1.14" evidence="2"/>
<keyword evidence="8" id="KW-0030">Aminoacyl-tRNA synthetase</keyword>
<evidence type="ECO:0000256" key="1">
    <source>
        <dbReference type="ARBA" id="ARBA00008226"/>
    </source>
</evidence>
<dbReference type="InterPro" id="IPR006195">
    <property type="entry name" value="aa-tRNA-synth_II"/>
</dbReference>
<dbReference type="GO" id="GO:1990742">
    <property type="term" value="C:microvesicle"/>
    <property type="evidence" value="ECO:0007669"/>
    <property type="project" value="UniProtKB-ARBA"/>
</dbReference>
<dbReference type="GO" id="GO:0015966">
    <property type="term" value="P:diadenosine tetraphosphate biosynthetic process"/>
    <property type="evidence" value="ECO:0007669"/>
    <property type="project" value="UniProtKB-ARBA"/>
</dbReference>
<dbReference type="GO" id="GO:0004820">
    <property type="term" value="F:glycine-tRNA ligase activity"/>
    <property type="evidence" value="ECO:0007669"/>
    <property type="project" value="UniProtKB-EC"/>
</dbReference>
<dbReference type="Pfam" id="PF03129">
    <property type="entry name" value="HGTP_anticodon"/>
    <property type="match status" value="1"/>
</dbReference>
<proteinExistence type="inferred from homology"/>
<dbReference type="Gene3D" id="3.40.50.800">
    <property type="entry name" value="Anticodon-binding domain"/>
    <property type="match status" value="1"/>
</dbReference>
<dbReference type="GO" id="GO:0070062">
    <property type="term" value="C:extracellular exosome"/>
    <property type="evidence" value="ECO:0007669"/>
    <property type="project" value="UniProtKB-ARBA"/>
</dbReference>
<dbReference type="InterPro" id="IPR002315">
    <property type="entry name" value="tRNA-synt_gly"/>
</dbReference>
<dbReference type="FunFam" id="3.40.50.800:FF:000002">
    <property type="entry name" value="Glycine--tRNA ligase"/>
    <property type="match status" value="1"/>
</dbReference>
<evidence type="ECO:0000313" key="11">
    <source>
        <dbReference type="Proteomes" id="UP000001491"/>
    </source>
</evidence>
<keyword evidence="4" id="KW-0436">Ligase</keyword>
<evidence type="ECO:0000256" key="4">
    <source>
        <dbReference type="ARBA" id="ARBA00022598"/>
    </source>
</evidence>
<dbReference type="SUPFAM" id="SSF52954">
    <property type="entry name" value="Class II aaRS ABD-related"/>
    <property type="match status" value="1"/>
</dbReference>
<dbReference type="SUPFAM" id="SSF55681">
    <property type="entry name" value="Class II aaRS and biotin synthetases"/>
    <property type="match status" value="1"/>
</dbReference>
<dbReference type="Gene3D" id="3.30.930.10">
    <property type="entry name" value="Bira Bifunctional Protein, Domain 2"/>
    <property type="match status" value="1"/>
</dbReference>
<dbReference type="eggNOG" id="COG0423">
    <property type="taxonomic scope" value="Bacteria"/>
</dbReference>
<dbReference type="CDD" id="cd00774">
    <property type="entry name" value="GlyRS-like_core"/>
    <property type="match status" value="1"/>
</dbReference>
<dbReference type="PANTHER" id="PTHR10745:SF8">
    <property type="entry name" value="DNA POLYMERASE SUBUNIT GAMMA-2, MITOCHONDRIAL"/>
    <property type="match status" value="1"/>
</dbReference>
<dbReference type="Proteomes" id="UP000001491">
    <property type="component" value="Chromosome"/>
</dbReference>
<dbReference type="GO" id="GO:0004081">
    <property type="term" value="F:bis(5'-nucleosyl)-tetraphosphatase (asymmetrical) activity"/>
    <property type="evidence" value="ECO:0007669"/>
    <property type="project" value="UniProtKB-ARBA"/>
</dbReference>
<dbReference type="NCBIfam" id="TIGR00389">
    <property type="entry name" value="glyS_dimeric"/>
    <property type="match status" value="1"/>
</dbReference>
<keyword evidence="7" id="KW-0648">Protein biosynthesis</keyword>
<dbReference type="AlphaFoldDB" id="C5J5R8"/>
<dbReference type="PANTHER" id="PTHR10745">
    <property type="entry name" value="GLYCYL-TRNA SYNTHETASE/DNA POLYMERASE SUBUNIT GAMMA-2"/>
    <property type="match status" value="1"/>
</dbReference>
<dbReference type="KEGG" id="mco:MCJ_001170"/>
<dbReference type="NCBIfam" id="NF003211">
    <property type="entry name" value="PRK04173.1"/>
    <property type="match status" value="1"/>
</dbReference>
<sequence>MQKKDYQFFVNHLKQFGFVFQGSEIYGGLANTWDYGHLGVLLANNIKNFWQDFFINSQPHAYLIDTKILLNPKVWFASGHLDNFNDLLVENKINKKRYRVDHLLEEIFPDLEVDKLSVEEQNAKLLEIKFYDNCQTDWSPIRQFNLLFETQQGVVENQKQSIYLRPETAQGIFINFQNILRSTRTKLPFAVGQIGKAFRNEITPGNFIFRTREFEQMELEVFCHPQDSNKIYQLYLEKVGNFLQQVGLKSDNVRLRHHQESELAHYSNATADYEFNFGFGWGELYGIAHRGDFDLQTHQKYSGQKMDYLDLTTNQKIVPHVIEPSVGLDRLMLSILENSFEYEEENDRYLLKFNYKMAPYKVAVLPLVKKLSPQAYQIFENLLTNKISAIFEEANSIGKRYRQQDAIGTPFCITFDYDSLNDNSVTIRYRDSMQQERIALDKIVDFLNKFAKE</sequence>
<keyword evidence="5" id="KW-0547">Nucleotide-binding</keyword>
<evidence type="ECO:0000256" key="6">
    <source>
        <dbReference type="ARBA" id="ARBA00022840"/>
    </source>
</evidence>
<protein>
    <recommendedName>
        <fullName evidence="2">glycine--tRNA ligase</fullName>
        <ecNumber evidence="2">6.1.1.14</ecNumber>
    </recommendedName>
</protein>